<dbReference type="Pfam" id="PF00593">
    <property type="entry name" value="TonB_dep_Rec_b-barrel"/>
    <property type="match status" value="1"/>
</dbReference>
<feature type="chain" id="PRO_5012357193" evidence="5">
    <location>
        <begin position="26"/>
        <end position="994"/>
    </location>
</feature>
<dbReference type="Pfam" id="PF07715">
    <property type="entry name" value="Plug"/>
    <property type="match status" value="1"/>
</dbReference>
<sequence length="994" mass="108488">MNATRRLRSASLFVLFLALSGVAAAQSGRVVGTVTEGGGNTLPGANVVVAGTTIGAATDVNGRFTIVGAPAGEQTIVASFVGFQSDSAQVTVPAGGEVEVDLSLSYGDGGIQIEITGQALGQQTAINEQLNAQTITNVVSAERIRELPDENAATAVSRLPGVSLQNGDQIVVRGIEAKYNTITVNGIQLPSTTTDRSTSLGFISSNMLAGIEVSKAVTPAMDANSIGGNVNLRLQEAPEGLHFDTMLQGDYNDQDNTADNYRAWASVSNRFLGERLGVFVQGNARRFNGGGDIGSATWAPLPQADVVGGRRPYGIQQYNFQDQVNVDEEVGGSLLLDFRLPGGKLILQNAYSAEEFDNATLTDRLLLESGNRTFLLNRTVGSRFLLVNSLQGEHLFERFGIDWSLSHSRSRREDDLGYQIDFAGTGYFEGQRLENWTSEEQIFDIEFLSTGSPGGVNEGITTYEDFGERRLAGALNLTVPVTVGLVTGEFKGGGKYTQLDRDRDLLQYYRRLADSGENSGAAEFLRSIGLDPTPSLQLQPFLDPDYDEGRGQYFLSGRRAFSGALNIEYLDRYFRDAQTGWPTPAVAQSNRFDYTANEEIAAGYLMADLDFGRFLNLLGGVRYENFSFGNTAPFVNQTLYDGQGAVFDTVSVDRSIGQWFPNIQAQIRPTDWFDIRLAYTKTTSRPDYQSLLASSWVNQGSDGAAGNPNLLPTISDNYDAYLSFHNNRIGLFTVGVFAKNLSNVIRGVSIQRQTLDLFEGTFWAPVAIGYPTCDDGRVRRSCEDVDGNGSPDGQAVPDINPVGLISTFVNNPDDALLTGFEVDWQTNFWYLPGVLRSIVFNVNYTRLNSEMDYQSIFLERTGPFSPQVQVDTVRTGRLFQQGEDVLNVALGADIGGFSGRVSFRYQGDILVGLDQRDPALDTFAEPRYGWDFSLRQRLPIDGLSLFLNGVNLSHPAQNNNRSLVVGPDAEAPSNAITQIAYYPRRFQLGLRYGL</sequence>
<dbReference type="PANTHER" id="PTHR40980">
    <property type="entry name" value="PLUG DOMAIN-CONTAINING PROTEIN"/>
    <property type="match status" value="1"/>
</dbReference>
<evidence type="ECO:0000259" key="7">
    <source>
        <dbReference type="Pfam" id="PF07715"/>
    </source>
</evidence>
<keyword evidence="2 4" id="KW-0472">Membrane</keyword>
<evidence type="ECO:0000256" key="3">
    <source>
        <dbReference type="ARBA" id="ARBA00023237"/>
    </source>
</evidence>
<accession>A0A271J5G3</accession>
<dbReference type="OrthoDB" id="8727862at2"/>
<keyword evidence="9" id="KW-1185">Reference proteome</keyword>
<keyword evidence="8" id="KW-0675">Receptor</keyword>
<dbReference type="InterPro" id="IPR000531">
    <property type="entry name" value="Beta-barrel_TonB"/>
</dbReference>
<dbReference type="Pfam" id="PF13715">
    <property type="entry name" value="CarbopepD_reg_2"/>
    <property type="match status" value="1"/>
</dbReference>
<dbReference type="InterPro" id="IPR008969">
    <property type="entry name" value="CarboxyPept-like_regulatory"/>
</dbReference>
<proteinExistence type="inferred from homology"/>
<keyword evidence="3" id="KW-0998">Cell outer membrane</keyword>
<evidence type="ECO:0000259" key="6">
    <source>
        <dbReference type="Pfam" id="PF00593"/>
    </source>
</evidence>
<reference evidence="8 9" key="1">
    <citation type="submission" date="2016-11" db="EMBL/GenBank/DDBJ databases">
        <title>Study of marine rhodopsin-containing bacteria.</title>
        <authorList>
            <person name="Yoshizawa S."/>
            <person name="Kumagai Y."/>
            <person name="Kogure K."/>
        </authorList>
    </citation>
    <scope>NUCLEOTIDE SEQUENCE [LARGE SCALE GENOMIC DNA]</scope>
    <source>
        <strain evidence="8 9">SAORIC-28</strain>
    </source>
</reference>
<dbReference type="GO" id="GO:0009279">
    <property type="term" value="C:cell outer membrane"/>
    <property type="evidence" value="ECO:0007669"/>
    <property type="project" value="UniProtKB-SubCell"/>
</dbReference>
<dbReference type="Gene3D" id="2.40.170.20">
    <property type="entry name" value="TonB-dependent receptor, beta-barrel domain"/>
    <property type="match status" value="1"/>
</dbReference>
<keyword evidence="4" id="KW-0798">TonB box</keyword>
<evidence type="ECO:0000313" key="9">
    <source>
        <dbReference type="Proteomes" id="UP000216339"/>
    </source>
</evidence>
<gene>
    <name evidence="8" type="ORF">BSZ37_00475</name>
</gene>
<evidence type="ECO:0000256" key="5">
    <source>
        <dbReference type="SAM" id="SignalP"/>
    </source>
</evidence>
<dbReference type="SUPFAM" id="SSF56935">
    <property type="entry name" value="Porins"/>
    <property type="match status" value="1"/>
</dbReference>
<name>A0A271J5G3_9BACT</name>
<comment type="subcellular location">
    <subcellularLocation>
        <location evidence="1 4">Cell outer membrane</location>
    </subcellularLocation>
</comment>
<dbReference type="InterPro" id="IPR037066">
    <property type="entry name" value="Plug_dom_sf"/>
</dbReference>
<feature type="domain" description="TonB-dependent receptor plug" evidence="7">
    <location>
        <begin position="132"/>
        <end position="228"/>
    </location>
</feature>
<evidence type="ECO:0000256" key="2">
    <source>
        <dbReference type="ARBA" id="ARBA00023136"/>
    </source>
</evidence>
<protein>
    <submittedName>
        <fullName evidence="8">TonB-dependent receptor</fullName>
    </submittedName>
</protein>
<evidence type="ECO:0000256" key="4">
    <source>
        <dbReference type="RuleBase" id="RU003357"/>
    </source>
</evidence>
<dbReference type="SUPFAM" id="SSF49464">
    <property type="entry name" value="Carboxypeptidase regulatory domain-like"/>
    <property type="match status" value="1"/>
</dbReference>
<feature type="domain" description="TonB-dependent receptor-like beta-barrel" evidence="6">
    <location>
        <begin position="463"/>
        <end position="952"/>
    </location>
</feature>
<organism evidence="8 9">
    <name type="scientific">Rubrivirga marina</name>
    <dbReference type="NCBI Taxonomy" id="1196024"/>
    <lineage>
        <taxon>Bacteria</taxon>
        <taxon>Pseudomonadati</taxon>
        <taxon>Rhodothermota</taxon>
        <taxon>Rhodothermia</taxon>
        <taxon>Rhodothermales</taxon>
        <taxon>Rubricoccaceae</taxon>
        <taxon>Rubrivirga</taxon>
    </lineage>
</organism>
<feature type="signal peptide" evidence="5">
    <location>
        <begin position="1"/>
        <end position="25"/>
    </location>
</feature>
<dbReference type="Gene3D" id="2.60.40.1120">
    <property type="entry name" value="Carboxypeptidase-like, regulatory domain"/>
    <property type="match status" value="1"/>
</dbReference>
<dbReference type="Gene3D" id="2.170.130.10">
    <property type="entry name" value="TonB-dependent receptor, plug domain"/>
    <property type="match status" value="1"/>
</dbReference>
<evidence type="ECO:0000313" key="8">
    <source>
        <dbReference type="EMBL" id="PAP78590.1"/>
    </source>
</evidence>
<dbReference type="InterPro" id="IPR036942">
    <property type="entry name" value="Beta-barrel_TonB_sf"/>
</dbReference>
<evidence type="ECO:0000256" key="1">
    <source>
        <dbReference type="ARBA" id="ARBA00004442"/>
    </source>
</evidence>
<dbReference type="EMBL" id="MQWD01000001">
    <property type="protein sequence ID" value="PAP78590.1"/>
    <property type="molecule type" value="Genomic_DNA"/>
</dbReference>
<dbReference type="Proteomes" id="UP000216339">
    <property type="component" value="Unassembled WGS sequence"/>
</dbReference>
<dbReference type="PANTHER" id="PTHR40980:SF4">
    <property type="entry name" value="TONB-DEPENDENT RECEPTOR-LIKE BETA-BARREL DOMAIN-CONTAINING PROTEIN"/>
    <property type="match status" value="1"/>
</dbReference>
<keyword evidence="5" id="KW-0732">Signal</keyword>
<dbReference type="InterPro" id="IPR012910">
    <property type="entry name" value="Plug_dom"/>
</dbReference>
<comment type="similarity">
    <text evidence="4">Belongs to the TonB-dependent receptor family.</text>
</comment>
<dbReference type="AlphaFoldDB" id="A0A271J5G3"/>
<comment type="caution">
    <text evidence="8">The sequence shown here is derived from an EMBL/GenBank/DDBJ whole genome shotgun (WGS) entry which is preliminary data.</text>
</comment>